<reference evidence="1 2" key="1">
    <citation type="submission" date="2022-10" db="EMBL/GenBank/DDBJ databases">
        <title>Defluviimonas sp. CAU 1641 isolated from mud.</title>
        <authorList>
            <person name="Kim W."/>
        </authorList>
    </citation>
    <scope>NUCLEOTIDE SEQUENCE [LARGE SCALE GENOMIC DNA]</scope>
    <source>
        <strain evidence="1 2">CAU 1641</strain>
    </source>
</reference>
<evidence type="ECO:0000313" key="2">
    <source>
        <dbReference type="Proteomes" id="UP001207582"/>
    </source>
</evidence>
<dbReference type="Proteomes" id="UP001207582">
    <property type="component" value="Unassembled WGS sequence"/>
</dbReference>
<gene>
    <name evidence="1" type="ORF">OM960_22975</name>
</gene>
<dbReference type="EMBL" id="JAPDOG010000041">
    <property type="protein sequence ID" value="MCW3784392.1"/>
    <property type="molecule type" value="Genomic_DNA"/>
</dbReference>
<protein>
    <submittedName>
        <fullName evidence="1">Uncharacterized protein</fullName>
    </submittedName>
</protein>
<dbReference type="RefSeq" id="WP_264773628.1">
    <property type="nucleotide sequence ID" value="NZ_JAPDOG010000041.1"/>
</dbReference>
<comment type="caution">
    <text evidence="1">The sequence shown here is derived from an EMBL/GenBank/DDBJ whole genome shotgun (WGS) entry which is preliminary data.</text>
</comment>
<accession>A0ABT3J9M9</accession>
<keyword evidence="2" id="KW-1185">Reference proteome</keyword>
<evidence type="ECO:0000313" key="1">
    <source>
        <dbReference type="EMBL" id="MCW3784392.1"/>
    </source>
</evidence>
<sequence>MTAFETFLAAAVLALVGVLAAGKTEPSIWTLHVQPDAVGKAPLATTESLTKSACLRAIGELAEKTPMAGSFCLSTRSGEVVTGERSGAAG</sequence>
<name>A0ABT3J9M9_9RHOB</name>
<proteinExistence type="predicted"/>
<organism evidence="1 2">
    <name type="scientific">Defluviimonas salinarum</name>
    <dbReference type="NCBI Taxonomy" id="2992147"/>
    <lineage>
        <taxon>Bacteria</taxon>
        <taxon>Pseudomonadati</taxon>
        <taxon>Pseudomonadota</taxon>
        <taxon>Alphaproteobacteria</taxon>
        <taxon>Rhodobacterales</taxon>
        <taxon>Paracoccaceae</taxon>
        <taxon>Albidovulum</taxon>
    </lineage>
</organism>